<accession>X1NJI6</accession>
<proteinExistence type="predicted"/>
<dbReference type="EMBL" id="BARV01028055">
    <property type="protein sequence ID" value="GAI44187.1"/>
    <property type="molecule type" value="Genomic_DNA"/>
</dbReference>
<name>X1NJI6_9ZZZZ</name>
<feature type="non-terminal residue" evidence="1">
    <location>
        <position position="1"/>
    </location>
</feature>
<evidence type="ECO:0008006" key="2">
    <source>
        <dbReference type="Google" id="ProtNLM"/>
    </source>
</evidence>
<dbReference type="PROSITE" id="PS00018">
    <property type="entry name" value="EF_HAND_1"/>
    <property type="match status" value="1"/>
</dbReference>
<reference evidence="1" key="1">
    <citation type="journal article" date="2014" name="Front. Microbiol.">
        <title>High frequency of phylogenetically diverse reductive dehalogenase-homologous genes in deep subseafloor sedimentary metagenomes.</title>
        <authorList>
            <person name="Kawai M."/>
            <person name="Futagami T."/>
            <person name="Toyoda A."/>
            <person name="Takaki Y."/>
            <person name="Nishi S."/>
            <person name="Hori S."/>
            <person name="Arai W."/>
            <person name="Tsubouchi T."/>
            <person name="Morono Y."/>
            <person name="Uchiyama I."/>
            <person name="Ito T."/>
            <person name="Fujiyama A."/>
            <person name="Inagaki F."/>
            <person name="Takami H."/>
        </authorList>
    </citation>
    <scope>NUCLEOTIDE SEQUENCE</scope>
    <source>
        <strain evidence="1">Expedition CK06-06</strain>
    </source>
</reference>
<dbReference type="AlphaFoldDB" id="X1NJI6"/>
<dbReference type="Gene3D" id="1.10.1330.10">
    <property type="entry name" value="Dockerin domain"/>
    <property type="match status" value="1"/>
</dbReference>
<organism evidence="1">
    <name type="scientific">marine sediment metagenome</name>
    <dbReference type="NCBI Taxonomy" id="412755"/>
    <lineage>
        <taxon>unclassified sequences</taxon>
        <taxon>metagenomes</taxon>
        <taxon>ecological metagenomes</taxon>
    </lineage>
</organism>
<dbReference type="InterPro" id="IPR018247">
    <property type="entry name" value="EF_Hand_1_Ca_BS"/>
</dbReference>
<comment type="caution">
    <text evidence="1">The sequence shown here is derived from an EMBL/GenBank/DDBJ whole genome shotgun (WGS) entry which is preliminary data.</text>
</comment>
<dbReference type="GO" id="GO:0000272">
    <property type="term" value="P:polysaccharide catabolic process"/>
    <property type="evidence" value="ECO:0007669"/>
    <property type="project" value="InterPro"/>
</dbReference>
<sequence length="248" mass="28556">ESFTSNYAQGVFIPERGGTGVGRMGRDIIGSCLDYGYLYVLAHTDNTHVDLYNSETGSYEGGCTLDRGQYQDFKPRNGLWRIVCHGYVSAYSGYSTHTAEFAPLAFEVDRDADFDNDGTVNFIDYAMFANAWQTTPPDANYNDIFDLEDNNFIDYADLALFVKDWLWQTDWTMMSSMTEMQQDFGITVEPYQPALTEQQPTATKPLDIKYMIKCLDEIWLDEEVRKRITEDEWLRFMESLTDAMTSRK</sequence>
<evidence type="ECO:0000313" key="1">
    <source>
        <dbReference type="EMBL" id="GAI44187.1"/>
    </source>
</evidence>
<protein>
    <recommendedName>
        <fullName evidence="2">Dockerin domain-containing protein</fullName>
    </recommendedName>
</protein>
<dbReference type="InterPro" id="IPR036439">
    <property type="entry name" value="Dockerin_dom_sf"/>
</dbReference>
<gene>
    <name evidence="1" type="ORF">S06H3_45011</name>
</gene>